<dbReference type="AlphaFoldDB" id="A0AA97HT52"/>
<dbReference type="EMBL" id="CP136521">
    <property type="protein sequence ID" value="WOD45168.1"/>
    <property type="molecule type" value="Genomic_DNA"/>
</dbReference>
<evidence type="ECO:0000313" key="3">
    <source>
        <dbReference type="Proteomes" id="UP001302486"/>
    </source>
</evidence>
<proteinExistence type="predicted"/>
<organism evidence="2 3">
    <name type="scientific">Hwangdonia lutea</name>
    <dbReference type="NCBI Taxonomy" id="3075823"/>
    <lineage>
        <taxon>Bacteria</taxon>
        <taxon>Pseudomonadati</taxon>
        <taxon>Bacteroidota</taxon>
        <taxon>Flavobacteriia</taxon>
        <taxon>Flavobacteriales</taxon>
        <taxon>Flavobacteriaceae</taxon>
        <taxon>Hwangdonia</taxon>
    </lineage>
</organism>
<name>A0AA97HT52_9FLAO</name>
<dbReference type="Gene3D" id="2.40.320.10">
    <property type="entry name" value="Hypothetical Protein Pfu-838710-001"/>
    <property type="match status" value="1"/>
</dbReference>
<dbReference type="PANTHER" id="PTHR40114">
    <property type="entry name" value="SLR0698 PROTEIN"/>
    <property type="match status" value="1"/>
</dbReference>
<dbReference type="CDD" id="cd07891">
    <property type="entry name" value="CYTH-like_CthTTM-like_1"/>
    <property type="match status" value="1"/>
</dbReference>
<dbReference type="PIRSF" id="PIRSF016487">
    <property type="entry name" value="CYTH_UCP016487"/>
    <property type="match status" value="1"/>
</dbReference>
<accession>A0AA97HT52</accession>
<keyword evidence="3" id="KW-1185">Reference proteome</keyword>
<dbReference type="KEGG" id="hws:RNZ46_07830"/>
<protein>
    <submittedName>
        <fullName evidence="2">CYTH domain-containing protein</fullName>
    </submittedName>
</protein>
<sequence length="156" mass="18245">MIEIERKFLVTSNVFKDRAFKSTRIIQGFLNRDPERTVRIRLKGDNGVLTVKGQSSNNGLSRFEWETNIEKHEAESLLKLCENGIINKIRHEIKVGNHFFEVDEFFGDNQGLIIAEVELQHENESFEKPIWLGKEVTGQIKYYNSQLSKQPYISWE</sequence>
<dbReference type="InterPro" id="IPR033469">
    <property type="entry name" value="CYTH-like_dom_sf"/>
</dbReference>
<dbReference type="InterPro" id="IPR023577">
    <property type="entry name" value="CYTH_domain"/>
</dbReference>
<dbReference type="RefSeq" id="WP_316984824.1">
    <property type="nucleotide sequence ID" value="NZ_CP136521.1"/>
</dbReference>
<reference evidence="3" key="1">
    <citation type="submission" date="2024-06" db="EMBL/GenBank/DDBJ databases">
        <title>Hwangdonia haimaensis gen. nov., sp. nov., a member of the family Flavobacteriaceae isolated from the haima cold seep.</title>
        <authorList>
            <person name="Li J."/>
        </authorList>
    </citation>
    <scope>NUCLEOTIDE SEQUENCE [LARGE SCALE GENOMIC DNA]</scope>
    <source>
        <strain evidence="3">SCSIO 19198</strain>
    </source>
</reference>
<gene>
    <name evidence="2" type="ORF">RNZ46_07830</name>
</gene>
<dbReference type="Pfam" id="PF01928">
    <property type="entry name" value="CYTH"/>
    <property type="match status" value="1"/>
</dbReference>
<evidence type="ECO:0000313" key="2">
    <source>
        <dbReference type="EMBL" id="WOD45168.1"/>
    </source>
</evidence>
<dbReference type="PANTHER" id="PTHR40114:SF1">
    <property type="entry name" value="SLR0698 PROTEIN"/>
    <property type="match status" value="1"/>
</dbReference>
<dbReference type="PROSITE" id="PS51707">
    <property type="entry name" value="CYTH"/>
    <property type="match status" value="1"/>
</dbReference>
<dbReference type="Proteomes" id="UP001302486">
    <property type="component" value="Chromosome"/>
</dbReference>
<feature type="domain" description="CYTH" evidence="1">
    <location>
        <begin position="1"/>
        <end position="149"/>
    </location>
</feature>
<evidence type="ECO:0000259" key="1">
    <source>
        <dbReference type="PROSITE" id="PS51707"/>
    </source>
</evidence>
<dbReference type="SMART" id="SM01118">
    <property type="entry name" value="CYTH"/>
    <property type="match status" value="1"/>
</dbReference>
<dbReference type="InterPro" id="IPR012042">
    <property type="entry name" value="NeuTTM/CthTTM-like"/>
</dbReference>
<dbReference type="SUPFAM" id="SSF55154">
    <property type="entry name" value="CYTH-like phosphatases"/>
    <property type="match status" value="1"/>
</dbReference>